<evidence type="ECO:0000256" key="1">
    <source>
        <dbReference type="SAM" id="MobiDB-lite"/>
    </source>
</evidence>
<sequence length="105" mass="12047">MGFGLRPENRSRGKRRRNLGRKIKDHKNTQSIEISSRSTARFRKIYSKIDKHTSDEGSKGQEALIMFISNREKCTKKDLCEVQLTAGSGTGDDPHIHRKHIVQIE</sequence>
<reference evidence="2 3" key="1">
    <citation type="submission" date="2024-04" db="EMBL/GenBank/DDBJ databases">
        <authorList>
            <person name="Fracassetti M."/>
        </authorList>
    </citation>
    <scope>NUCLEOTIDE SEQUENCE [LARGE SCALE GENOMIC DNA]</scope>
</reference>
<feature type="region of interest" description="Disordered" evidence="1">
    <location>
        <begin position="85"/>
        <end position="105"/>
    </location>
</feature>
<keyword evidence="3" id="KW-1185">Reference proteome</keyword>
<gene>
    <name evidence="2" type="ORF">LTRI10_LOCUS19025</name>
</gene>
<protein>
    <submittedName>
        <fullName evidence="2">Uncharacterized protein</fullName>
    </submittedName>
</protein>
<proteinExistence type="predicted"/>
<dbReference type="Proteomes" id="UP001497516">
    <property type="component" value="Chromosome 3"/>
</dbReference>
<name>A0AAV2DV51_9ROSI</name>
<organism evidence="2 3">
    <name type="scientific">Linum trigynum</name>
    <dbReference type="NCBI Taxonomy" id="586398"/>
    <lineage>
        <taxon>Eukaryota</taxon>
        <taxon>Viridiplantae</taxon>
        <taxon>Streptophyta</taxon>
        <taxon>Embryophyta</taxon>
        <taxon>Tracheophyta</taxon>
        <taxon>Spermatophyta</taxon>
        <taxon>Magnoliopsida</taxon>
        <taxon>eudicotyledons</taxon>
        <taxon>Gunneridae</taxon>
        <taxon>Pentapetalae</taxon>
        <taxon>rosids</taxon>
        <taxon>fabids</taxon>
        <taxon>Malpighiales</taxon>
        <taxon>Linaceae</taxon>
        <taxon>Linum</taxon>
    </lineage>
</organism>
<evidence type="ECO:0000313" key="2">
    <source>
        <dbReference type="EMBL" id="CAL1377369.1"/>
    </source>
</evidence>
<dbReference type="EMBL" id="OZ034816">
    <property type="protein sequence ID" value="CAL1377369.1"/>
    <property type="molecule type" value="Genomic_DNA"/>
</dbReference>
<feature type="region of interest" description="Disordered" evidence="1">
    <location>
        <begin position="1"/>
        <end position="33"/>
    </location>
</feature>
<feature type="compositionally biased region" description="Basic residues" evidence="1">
    <location>
        <begin position="12"/>
        <end position="25"/>
    </location>
</feature>
<accession>A0AAV2DV51</accession>
<dbReference type="AlphaFoldDB" id="A0AAV2DV51"/>
<feature type="compositionally biased region" description="Basic residues" evidence="1">
    <location>
        <begin position="96"/>
        <end position="105"/>
    </location>
</feature>
<evidence type="ECO:0000313" key="3">
    <source>
        <dbReference type="Proteomes" id="UP001497516"/>
    </source>
</evidence>